<feature type="signal peptide" evidence="1">
    <location>
        <begin position="1"/>
        <end position="18"/>
    </location>
</feature>
<proteinExistence type="predicted"/>
<evidence type="ECO:0000256" key="1">
    <source>
        <dbReference type="SAM" id="SignalP"/>
    </source>
</evidence>
<dbReference type="AlphaFoldDB" id="A0A9X2A773"/>
<sequence length="138" mass="15290">MKTIALLLAMLVGSFMHGQKENTGTITTVVPNVNGTEGEVLFALYTQDDFMKREADFSAVSKIVDESATCIFENVPAGTYALVVMHDKNSNQRMDFDNSGMPQEDYGTSGNTMSPGPPNWMESKFEFDGTDKKIEIRF</sequence>
<comment type="caution">
    <text evidence="2">The sequence shown here is derived from an EMBL/GenBank/DDBJ whole genome shotgun (WGS) entry which is preliminary data.</text>
</comment>
<organism evidence="2 3">
    <name type="scientific">Christiangramia crocea</name>
    <dbReference type="NCBI Taxonomy" id="2904124"/>
    <lineage>
        <taxon>Bacteria</taxon>
        <taxon>Pseudomonadati</taxon>
        <taxon>Bacteroidota</taxon>
        <taxon>Flavobacteriia</taxon>
        <taxon>Flavobacteriales</taxon>
        <taxon>Flavobacteriaceae</taxon>
        <taxon>Christiangramia</taxon>
    </lineage>
</organism>
<dbReference type="InterPro" id="IPR018673">
    <property type="entry name" value="DUF2141"/>
</dbReference>
<keyword evidence="3" id="KW-1185">Reference proteome</keyword>
<keyword evidence="1" id="KW-0732">Signal</keyword>
<dbReference type="RefSeq" id="WP_240100079.1">
    <property type="nucleotide sequence ID" value="NZ_JAJSON010000025.1"/>
</dbReference>
<protein>
    <submittedName>
        <fullName evidence="2">DUF2141 domain-containing protein</fullName>
    </submittedName>
</protein>
<evidence type="ECO:0000313" key="2">
    <source>
        <dbReference type="EMBL" id="MCG9972720.1"/>
    </source>
</evidence>
<dbReference type="Proteomes" id="UP001139344">
    <property type="component" value="Unassembled WGS sequence"/>
</dbReference>
<accession>A0A9X2A773</accession>
<dbReference type="EMBL" id="JAJSON010000025">
    <property type="protein sequence ID" value="MCG9972720.1"/>
    <property type="molecule type" value="Genomic_DNA"/>
</dbReference>
<dbReference type="Pfam" id="PF09912">
    <property type="entry name" value="DUF2141"/>
    <property type="match status" value="1"/>
</dbReference>
<gene>
    <name evidence="2" type="ORF">LU635_13810</name>
</gene>
<feature type="chain" id="PRO_5040836484" evidence="1">
    <location>
        <begin position="19"/>
        <end position="138"/>
    </location>
</feature>
<reference evidence="2" key="1">
    <citation type="submission" date="2021-12" db="EMBL/GenBank/DDBJ databases">
        <title>Description of Gramella crocea sp. nov., a new bacterium isolated from activated sludge.</title>
        <authorList>
            <person name="Zhang X."/>
        </authorList>
    </citation>
    <scope>NUCLEOTIDE SEQUENCE</scope>
    <source>
        <strain evidence="2">YB25</strain>
    </source>
</reference>
<name>A0A9X2A773_9FLAO</name>
<evidence type="ECO:0000313" key="3">
    <source>
        <dbReference type="Proteomes" id="UP001139344"/>
    </source>
</evidence>